<organism evidence="1 2">
    <name type="scientific">Araneus ventricosus</name>
    <name type="common">Orbweaver spider</name>
    <name type="synonym">Epeira ventricosa</name>
    <dbReference type="NCBI Taxonomy" id="182803"/>
    <lineage>
        <taxon>Eukaryota</taxon>
        <taxon>Metazoa</taxon>
        <taxon>Ecdysozoa</taxon>
        <taxon>Arthropoda</taxon>
        <taxon>Chelicerata</taxon>
        <taxon>Arachnida</taxon>
        <taxon>Araneae</taxon>
        <taxon>Araneomorphae</taxon>
        <taxon>Entelegynae</taxon>
        <taxon>Araneoidea</taxon>
        <taxon>Araneidae</taxon>
        <taxon>Araneus</taxon>
    </lineage>
</organism>
<accession>A0A4Y2JTC8</accession>
<evidence type="ECO:0000313" key="1">
    <source>
        <dbReference type="EMBL" id="GBM93280.1"/>
    </source>
</evidence>
<protein>
    <submittedName>
        <fullName evidence="1">Uncharacterized protein</fullName>
    </submittedName>
</protein>
<proteinExistence type="predicted"/>
<gene>
    <name evidence="1" type="ORF">AVEN_168046_1</name>
</gene>
<name>A0A4Y2JTC8_ARAVE</name>
<sequence>MVFEAPAEVFQKLELIQKIPIRWQMFRISEVFHIKRCNFSQSFGHTTKDYRFNIPSCANFAGHHHIKDCTPKQENKSLYKGWNIVSARMSSTGIASGHRMHQL</sequence>
<dbReference type="EMBL" id="BGPR01003861">
    <property type="protein sequence ID" value="GBM93280.1"/>
    <property type="molecule type" value="Genomic_DNA"/>
</dbReference>
<dbReference type="Proteomes" id="UP000499080">
    <property type="component" value="Unassembled WGS sequence"/>
</dbReference>
<evidence type="ECO:0000313" key="2">
    <source>
        <dbReference type="Proteomes" id="UP000499080"/>
    </source>
</evidence>
<reference evidence="1 2" key="1">
    <citation type="journal article" date="2019" name="Sci. Rep.">
        <title>Orb-weaving spider Araneus ventricosus genome elucidates the spidroin gene catalogue.</title>
        <authorList>
            <person name="Kono N."/>
            <person name="Nakamura H."/>
            <person name="Ohtoshi R."/>
            <person name="Moran D.A.P."/>
            <person name="Shinohara A."/>
            <person name="Yoshida Y."/>
            <person name="Fujiwara M."/>
            <person name="Mori M."/>
            <person name="Tomita M."/>
            <person name="Arakawa K."/>
        </authorList>
    </citation>
    <scope>NUCLEOTIDE SEQUENCE [LARGE SCALE GENOMIC DNA]</scope>
</reference>
<dbReference type="AlphaFoldDB" id="A0A4Y2JTC8"/>
<comment type="caution">
    <text evidence="1">The sequence shown here is derived from an EMBL/GenBank/DDBJ whole genome shotgun (WGS) entry which is preliminary data.</text>
</comment>
<keyword evidence="2" id="KW-1185">Reference proteome</keyword>